<gene>
    <name evidence="1" type="ORF">BpHYR1_006878</name>
</gene>
<dbReference type="EMBL" id="REGN01000493">
    <property type="protein sequence ID" value="RNA41514.1"/>
    <property type="molecule type" value="Genomic_DNA"/>
</dbReference>
<dbReference type="AlphaFoldDB" id="A0A3M7T0F0"/>
<protein>
    <submittedName>
        <fullName evidence="1">Uncharacterized protein</fullName>
    </submittedName>
</protein>
<keyword evidence="2" id="KW-1185">Reference proteome</keyword>
<evidence type="ECO:0000313" key="1">
    <source>
        <dbReference type="EMBL" id="RNA41514.1"/>
    </source>
</evidence>
<name>A0A3M7T0F0_BRAPC</name>
<dbReference type="Proteomes" id="UP000276133">
    <property type="component" value="Unassembled WGS sequence"/>
</dbReference>
<evidence type="ECO:0000313" key="2">
    <source>
        <dbReference type="Proteomes" id="UP000276133"/>
    </source>
</evidence>
<proteinExistence type="predicted"/>
<sequence>MILNRQSAIKNIISYKIKIYILLQRNLVVNVLENILNTNLFIKLRIRFLRFNFEVNCSMSNSERKTEIIPTDFSIANLSILSAFFFNSSGIKKISFCVSIIYP</sequence>
<comment type="caution">
    <text evidence="1">The sequence shown here is derived from an EMBL/GenBank/DDBJ whole genome shotgun (WGS) entry which is preliminary data.</text>
</comment>
<accession>A0A3M7T0F0</accession>
<reference evidence="1 2" key="1">
    <citation type="journal article" date="2018" name="Sci. Rep.">
        <title>Genomic signatures of local adaptation to the degree of environmental predictability in rotifers.</title>
        <authorList>
            <person name="Franch-Gras L."/>
            <person name="Hahn C."/>
            <person name="Garcia-Roger E.M."/>
            <person name="Carmona M.J."/>
            <person name="Serra M."/>
            <person name="Gomez A."/>
        </authorList>
    </citation>
    <scope>NUCLEOTIDE SEQUENCE [LARGE SCALE GENOMIC DNA]</scope>
    <source>
        <strain evidence="1">HYR1</strain>
    </source>
</reference>
<organism evidence="1 2">
    <name type="scientific">Brachionus plicatilis</name>
    <name type="common">Marine rotifer</name>
    <name type="synonym">Brachionus muelleri</name>
    <dbReference type="NCBI Taxonomy" id="10195"/>
    <lineage>
        <taxon>Eukaryota</taxon>
        <taxon>Metazoa</taxon>
        <taxon>Spiralia</taxon>
        <taxon>Gnathifera</taxon>
        <taxon>Rotifera</taxon>
        <taxon>Eurotatoria</taxon>
        <taxon>Monogononta</taxon>
        <taxon>Pseudotrocha</taxon>
        <taxon>Ploima</taxon>
        <taxon>Brachionidae</taxon>
        <taxon>Brachionus</taxon>
    </lineage>
</organism>